<dbReference type="PANTHER" id="PTHR36932:SF1">
    <property type="entry name" value="CAPSULAR POLYSACCHARIDE BIOSYNTHESIS PROTEIN"/>
    <property type="match status" value="1"/>
</dbReference>
<evidence type="ECO:0000313" key="2">
    <source>
        <dbReference type="Proteomes" id="UP000184128"/>
    </source>
</evidence>
<reference evidence="1 2" key="1">
    <citation type="submission" date="2016-11" db="EMBL/GenBank/DDBJ databases">
        <authorList>
            <person name="Jaros S."/>
            <person name="Januszkiewicz K."/>
            <person name="Wedrychowicz H."/>
        </authorList>
    </citation>
    <scope>NUCLEOTIDE SEQUENCE [LARGE SCALE GENOMIC DNA]</scope>
    <source>
        <strain evidence="1 2">DSM 15692</strain>
    </source>
</reference>
<gene>
    <name evidence="1" type="ORF">SAMN02745249_00271</name>
</gene>
<dbReference type="SUPFAM" id="SSF56801">
    <property type="entry name" value="Acetyl-CoA synthetase-like"/>
    <property type="match status" value="1"/>
</dbReference>
<proteinExistence type="predicted"/>
<dbReference type="PANTHER" id="PTHR36932">
    <property type="entry name" value="CAPSULAR POLYSACCHARIDE BIOSYNTHESIS PROTEIN"/>
    <property type="match status" value="1"/>
</dbReference>
<dbReference type="EMBL" id="FQUF01000004">
    <property type="protein sequence ID" value="SHE36490.1"/>
    <property type="molecule type" value="Genomic_DNA"/>
</dbReference>
<protein>
    <submittedName>
        <fullName evidence="1">Phenylacetate-CoA ligase</fullName>
    </submittedName>
</protein>
<dbReference type="OrthoDB" id="580775at2"/>
<dbReference type="AlphaFoldDB" id="A0A1M4SWB2"/>
<dbReference type="GO" id="GO:0016874">
    <property type="term" value="F:ligase activity"/>
    <property type="evidence" value="ECO:0007669"/>
    <property type="project" value="UniProtKB-KW"/>
</dbReference>
<dbReference type="InterPro" id="IPR042099">
    <property type="entry name" value="ANL_N_sf"/>
</dbReference>
<keyword evidence="1" id="KW-0436">Ligase</keyword>
<accession>A0A1M4SWB2</accession>
<sequence length="452" mass="53015">MVLMKVYYKSPIFMQNILTSVRGYQYKRQRNGKYYQREMDFYNKFDVTDEVAVQKYQAKELQRLLHFVVNHSPFYKEFYKNIDIRQIQTPDDLKKLPILEKKIVRNHIEEMYTISEKEAVVSHTSGTTGTPMKFLHTYEGIQRRNAILDDFKREHGFINGQMKKASFNSSEIVAADQQRKIFWRDNVPMKQRLYSSFHSQAENIHYYVKNLNEYKPISLDGYPSTLYEIARYINTKEISLDFKPIAIFPTAETLHPHYREEIERAFKCKVFNQYASSEGAPFVVECTAGNLHYHKLSGVIEQVEDDEMLITSFMNNGTPLIRYRIGDKINFSEEKEKCACGSAFPIVQSLEGRSTDYIESEEKGKVTAVFLSIISEEFKTSIVNMQYIQKKLNHVIVNIVPDSSYEEKIDNIILQKLIYTFGENMTIKLRKVPEIPKDKSGKFKFVRNHLAR</sequence>
<dbReference type="STRING" id="1121025.SAMN02745249_00271"/>
<dbReference type="RefSeq" id="WP_073295097.1">
    <property type="nucleotide sequence ID" value="NZ_FQUF01000004.1"/>
</dbReference>
<dbReference type="Proteomes" id="UP000184128">
    <property type="component" value="Unassembled WGS sequence"/>
</dbReference>
<keyword evidence="2" id="KW-1185">Reference proteome</keyword>
<evidence type="ECO:0000313" key="1">
    <source>
        <dbReference type="EMBL" id="SHE36490.1"/>
    </source>
</evidence>
<dbReference type="Gene3D" id="3.40.50.12780">
    <property type="entry name" value="N-terminal domain of ligase-like"/>
    <property type="match status" value="1"/>
</dbReference>
<organism evidence="1 2">
    <name type="scientific">Atopostipes suicloacalis DSM 15692</name>
    <dbReference type="NCBI Taxonomy" id="1121025"/>
    <lineage>
        <taxon>Bacteria</taxon>
        <taxon>Bacillati</taxon>
        <taxon>Bacillota</taxon>
        <taxon>Bacilli</taxon>
        <taxon>Lactobacillales</taxon>
        <taxon>Carnobacteriaceae</taxon>
        <taxon>Atopostipes</taxon>
    </lineage>
</organism>
<dbReference type="InterPro" id="IPR053158">
    <property type="entry name" value="CapK_Type1_Caps_Biosynth"/>
</dbReference>
<name>A0A1M4SWB2_9LACT</name>